<proteinExistence type="predicted"/>
<sequence length="20" mass="2229">MTHRPVSSAEKSTSVQSRQL</sequence>
<feature type="compositionally biased region" description="Polar residues" evidence="1">
    <location>
        <begin position="9"/>
        <end position="20"/>
    </location>
</feature>
<dbReference type="AlphaFoldDB" id="A0A0E9TMS5"/>
<name>A0A0E9TMS5_ANGAN</name>
<reference evidence="2" key="2">
    <citation type="journal article" date="2015" name="Fish Shellfish Immunol.">
        <title>Early steps in the European eel (Anguilla anguilla)-Vibrio vulnificus interaction in the gills: Role of the RtxA13 toxin.</title>
        <authorList>
            <person name="Callol A."/>
            <person name="Pajuelo D."/>
            <person name="Ebbesson L."/>
            <person name="Teles M."/>
            <person name="MacKenzie S."/>
            <person name="Amaro C."/>
        </authorList>
    </citation>
    <scope>NUCLEOTIDE SEQUENCE</scope>
</reference>
<evidence type="ECO:0000313" key="2">
    <source>
        <dbReference type="EMBL" id="JAH54737.1"/>
    </source>
</evidence>
<feature type="region of interest" description="Disordered" evidence="1">
    <location>
        <begin position="1"/>
        <end position="20"/>
    </location>
</feature>
<organism evidence="2">
    <name type="scientific">Anguilla anguilla</name>
    <name type="common">European freshwater eel</name>
    <name type="synonym">Muraena anguilla</name>
    <dbReference type="NCBI Taxonomy" id="7936"/>
    <lineage>
        <taxon>Eukaryota</taxon>
        <taxon>Metazoa</taxon>
        <taxon>Chordata</taxon>
        <taxon>Craniata</taxon>
        <taxon>Vertebrata</taxon>
        <taxon>Euteleostomi</taxon>
        <taxon>Actinopterygii</taxon>
        <taxon>Neopterygii</taxon>
        <taxon>Teleostei</taxon>
        <taxon>Anguilliformes</taxon>
        <taxon>Anguillidae</taxon>
        <taxon>Anguilla</taxon>
    </lineage>
</organism>
<evidence type="ECO:0000256" key="1">
    <source>
        <dbReference type="SAM" id="MobiDB-lite"/>
    </source>
</evidence>
<dbReference type="EMBL" id="GBXM01053840">
    <property type="protein sequence ID" value="JAH54737.1"/>
    <property type="molecule type" value="Transcribed_RNA"/>
</dbReference>
<reference evidence="2" key="1">
    <citation type="submission" date="2014-11" db="EMBL/GenBank/DDBJ databases">
        <authorList>
            <person name="Amaro Gonzalez C."/>
        </authorList>
    </citation>
    <scope>NUCLEOTIDE SEQUENCE</scope>
</reference>
<accession>A0A0E9TMS5</accession>
<protein>
    <submittedName>
        <fullName evidence="2">Uncharacterized protein</fullName>
    </submittedName>
</protein>